<dbReference type="PANTHER" id="PTHR12815:SF47">
    <property type="entry name" value="TRANSLOCATION AND ASSEMBLY MODULE SUBUNIT TAMA"/>
    <property type="match status" value="1"/>
</dbReference>
<dbReference type="Pfam" id="PF01103">
    <property type="entry name" value="Omp85"/>
    <property type="match status" value="1"/>
</dbReference>
<gene>
    <name evidence="8" type="ORF">METZ01_LOCUS220783</name>
</gene>
<organism evidence="8">
    <name type="scientific">marine metagenome</name>
    <dbReference type="NCBI Taxonomy" id="408172"/>
    <lineage>
        <taxon>unclassified sequences</taxon>
        <taxon>metagenomes</taxon>
        <taxon>ecological metagenomes</taxon>
    </lineage>
</organism>
<accession>A0A382FZ82</accession>
<name>A0A382FZ82_9ZZZZ</name>
<feature type="domain" description="Bacterial surface antigen (D15)" evidence="6">
    <location>
        <begin position="144"/>
        <end position="467"/>
    </location>
</feature>
<evidence type="ECO:0000313" key="8">
    <source>
        <dbReference type="EMBL" id="SVB67929.1"/>
    </source>
</evidence>
<keyword evidence="4" id="KW-0472">Membrane</keyword>
<dbReference type="Pfam" id="PF07244">
    <property type="entry name" value="POTRA"/>
    <property type="match status" value="1"/>
</dbReference>
<dbReference type="AlphaFoldDB" id="A0A382FZ82"/>
<evidence type="ECO:0000259" key="6">
    <source>
        <dbReference type="Pfam" id="PF01103"/>
    </source>
</evidence>
<dbReference type="InterPro" id="IPR010827">
    <property type="entry name" value="BamA/TamA_POTRA"/>
</dbReference>
<keyword evidence="5" id="KW-0998">Cell outer membrane</keyword>
<dbReference type="GO" id="GO:0019867">
    <property type="term" value="C:outer membrane"/>
    <property type="evidence" value="ECO:0007669"/>
    <property type="project" value="InterPro"/>
</dbReference>
<keyword evidence="3" id="KW-0732">Signal</keyword>
<sequence length="485" mass="54521">KAVYERMQSLYMDRGYIYSQIEPLVTPVGVDSLNVHFRISENHKVFVRNIMIGGNTKTRENVIRRELRIFPGDVFSREKLIRSQQAAWMLNYFSNVVPDVVRVDEDQVDLDIVVEEKSADRANANIGFTGEYGMTGGGGLEFNNFRGMGQRLMFSFNTGTNYSIITTGNPSKYQSVNLSFTDPMVYDTPNLIGFSIYYSFRGASTNYYFPLDFTAKGGSVTWGRRFRWPDDYFRGNWALRGVEKEYSGNQVDLDRYVKGLSVSRGINLTQIISRDSRNRPEFPTLGSLFSLETTLSGGLLGGNEDFHKHVLKLEWYTPTFWKFVLKSSLNLGIIESLPSEKDELSIIPFDERFIMGGNGIPYGNMLRGYPDNSIGPVTSGGSPIGGNAMMKFNTEFRFPFSESPVVYGLIFGEMGNVWDSHHMTEPFNISRGGALTLRKSAGVGIRFFMPMIGMLGFDLGYGFDDITGSGSPQGWTTTIIFGQPF</sequence>
<evidence type="ECO:0000256" key="2">
    <source>
        <dbReference type="ARBA" id="ARBA00022692"/>
    </source>
</evidence>
<dbReference type="PANTHER" id="PTHR12815">
    <property type="entry name" value="SORTING AND ASSEMBLY MACHINERY SAMM50 PROTEIN FAMILY MEMBER"/>
    <property type="match status" value="1"/>
</dbReference>
<keyword evidence="2" id="KW-0812">Transmembrane</keyword>
<evidence type="ECO:0000259" key="7">
    <source>
        <dbReference type="Pfam" id="PF07244"/>
    </source>
</evidence>
<evidence type="ECO:0000256" key="3">
    <source>
        <dbReference type="ARBA" id="ARBA00022729"/>
    </source>
</evidence>
<evidence type="ECO:0000256" key="4">
    <source>
        <dbReference type="ARBA" id="ARBA00023136"/>
    </source>
</evidence>
<dbReference type="InterPro" id="IPR000184">
    <property type="entry name" value="Bac_surfAg_D15"/>
</dbReference>
<evidence type="ECO:0008006" key="9">
    <source>
        <dbReference type="Google" id="ProtNLM"/>
    </source>
</evidence>
<dbReference type="EMBL" id="UINC01052513">
    <property type="protein sequence ID" value="SVB67929.1"/>
    <property type="molecule type" value="Genomic_DNA"/>
</dbReference>
<proteinExistence type="predicted"/>
<dbReference type="Gene3D" id="2.40.160.50">
    <property type="entry name" value="membrane protein fhac: a member of the omp85/tpsb transporter family"/>
    <property type="match status" value="1"/>
</dbReference>
<evidence type="ECO:0000256" key="1">
    <source>
        <dbReference type="ARBA" id="ARBA00004370"/>
    </source>
</evidence>
<evidence type="ECO:0000256" key="5">
    <source>
        <dbReference type="ARBA" id="ARBA00023237"/>
    </source>
</evidence>
<comment type="subcellular location">
    <subcellularLocation>
        <location evidence="1">Membrane</location>
    </subcellularLocation>
</comment>
<reference evidence="8" key="1">
    <citation type="submission" date="2018-05" db="EMBL/GenBank/DDBJ databases">
        <authorList>
            <person name="Lanie J.A."/>
            <person name="Ng W.-L."/>
            <person name="Kazmierczak K.M."/>
            <person name="Andrzejewski T.M."/>
            <person name="Davidsen T.M."/>
            <person name="Wayne K.J."/>
            <person name="Tettelin H."/>
            <person name="Glass J.I."/>
            <person name="Rusch D."/>
            <person name="Podicherti R."/>
            <person name="Tsui H.-C.T."/>
            <person name="Winkler M.E."/>
        </authorList>
    </citation>
    <scope>NUCLEOTIDE SEQUENCE</scope>
</reference>
<dbReference type="InterPro" id="IPR039910">
    <property type="entry name" value="D15-like"/>
</dbReference>
<protein>
    <recommendedName>
        <fullName evidence="9">POTRA domain-containing protein</fullName>
    </recommendedName>
</protein>
<dbReference type="Gene3D" id="3.10.20.310">
    <property type="entry name" value="membrane protein fhac"/>
    <property type="match status" value="1"/>
</dbReference>
<feature type="non-terminal residue" evidence="8">
    <location>
        <position position="1"/>
    </location>
</feature>
<feature type="domain" description="POTRA" evidence="7">
    <location>
        <begin position="47"/>
        <end position="117"/>
    </location>
</feature>